<evidence type="ECO:0000256" key="8">
    <source>
        <dbReference type="SAM" id="Phobius"/>
    </source>
</evidence>
<evidence type="ECO:0000256" key="5">
    <source>
        <dbReference type="ARBA" id="ARBA00022777"/>
    </source>
</evidence>
<reference evidence="10 11" key="1">
    <citation type="submission" date="2023-06" db="EMBL/GenBank/DDBJ databases">
        <title>Actinomycetospora Odt1-22.</title>
        <authorList>
            <person name="Supong K."/>
        </authorList>
    </citation>
    <scope>NUCLEOTIDE SEQUENCE [LARGE SCALE GENOMIC DNA]</scope>
    <source>
        <strain evidence="10 11">Odt1-22</strain>
    </source>
</reference>
<feature type="region of interest" description="Disordered" evidence="7">
    <location>
        <begin position="285"/>
        <end position="350"/>
    </location>
</feature>
<feature type="compositionally biased region" description="Pro residues" evidence="7">
    <location>
        <begin position="291"/>
        <end position="302"/>
    </location>
</feature>
<dbReference type="PANTHER" id="PTHR43289">
    <property type="entry name" value="MITOGEN-ACTIVATED PROTEIN KINASE KINASE KINASE 20-RELATED"/>
    <property type="match status" value="1"/>
</dbReference>
<feature type="compositionally biased region" description="Low complexity" evidence="7">
    <location>
        <begin position="337"/>
        <end position="347"/>
    </location>
</feature>
<keyword evidence="6" id="KW-0067">ATP-binding</keyword>
<dbReference type="Gene3D" id="1.10.510.10">
    <property type="entry name" value="Transferase(Phosphotransferase) domain 1"/>
    <property type="match status" value="1"/>
</dbReference>
<feature type="compositionally biased region" description="Pro residues" evidence="7">
    <location>
        <begin position="326"/>
        <end position="336"/>
    </location>
</feature>
<evidence type="ECO:0000256" key="4">
    <source>
        <dbReference type="ARBA" id="ARBA00022741"/>
    </source>
</evidence>
<keyword evidence="2" id="KW-0723">Serine/threonine-protein kinase</keyword>
<evidence type="ECO:0000256" key="7">
    <source>
        <dbReference type="SAM" id="MobiDB-lite"/>
    </source>
</evidence>
<keyword evidence="5 10" id="KW-0418">Kinase</keyword>
<evidence type="ECO:0000313" key="11">
    <source>
        <dbReference type="Proteomes" id="UP001231924"/>
    </source>
</evidence>
<keyword evidence="11" id="KW-1185">Reference proteome</keyword>
<feature type="domain" description="Protein kinase" evidence="9">
    <location>
        <begin position="17"/>
        <end position="285"/>
    </location>
</feature>
<dbReference type="InterPro" id="IPR008271">
    <property type="entry name" value="Ser/Thr_kinase_AS"/>
</dbReference>
<dbReference type="Pfam" id="PF00069">
    <property type="entry name" value="Pkinase"/>
    <property type="match status" value="1"/>
</dbReference>
<proteinExistence type="predicted"/>
<dbReference type="PROSITE" id="PS00108">
    <property type="entry name" value="PROTEIN_KINASE_ST"/>
    <property type="match status" value="1"/>
</dbReference>
<comment type="caution">
    <text evidence="10">The sequence shown here is derived from an EMBL/GenBank/DDBJ whole genome shotgun (WGS) entry which is preliminary data.</text>
</comment>
<dbReference type="SUPFAM" id="SSF56112">
    <property type="entry name" value="Protein kinase-like (PK-like)"/>
    <property type="match status" value="1"/>
</dbReference>
<dbReference type="EC" id="2.7.11.1" evidence="1"/>
<evidence type="ECO:0000256" key="6">
    <source>
        <dbReference type="ARBA" id="ARBA00022840"/>
    </source>
</evidence>
<evidence type="ECO:0000256" key="1">
    <source>
        <dbReference type="ARBA" id="ARBA00012513"/>
    </source>
</evidence>
<evidence type="ECO:0000259" key="9">
    <source>
        <dbReference type="PROSITE" id="PS50011"/>
    </source>
</evidence>
<gene>
    <name evidence="10" type="ORF">QRT03_23460</name>
</gene>
<evidence type="ECO:0000313" key="10">
    <source>
        <dbReference type="EMBL" id="MDL5158946.1"/>
    </source>
</evidence>
<dbReference type="GO" id="GO:0004674">
    <property type="term" value="F:protein serine/threonine kinase activity"/>
    <property type="evidence" value="ECO:0007669"/>
    <property type="project" value="UniProtKB-EC"/>
</dbReference>
<name>A0ABT7ME52_9PSEU</name>
<dbReference type="RefSeq" id="WP_286055508.1">
    <property type="nucleotide sequence ID" value="NZ_JASVWF010000006.1"/>
</dbReference>
<dbReference type="InterPro" id="IPR000719">
    <property type="entry name" value="Prot_kinase_dom"/>
</dbReference>
<dbReference type="PANTHER" id="PTHR43289:SF6">
    <property type="entry name" value="SERINE_THREONINE-PROTEIN KINASE NEKL-3"/>
    <property type="match status" value="1"/>
</dbReference>
<keyword evidence="4" id="KW-0547">Nucleotide-binding</keyword>
<feature type="region of interest" description="Disordered" evidence="7">
    <location>
        <begin position="383"/>
        <end position="414"/>
    </location>
</feature>
<sequence>MTTTSGASGVGAQLGQYRLESLVGRGAVGEVFRARDLRRNRTVALKLLAPQYAQDTEFAARFRRECQLVAELTNPHIVPIHDYGEIAGRLYMDMRLVDGPHLGELVSQHGRLSPALAVDLLGQVASALAAAHAKGLVHRDVKPSNVLTVPTEVGDGHFAALSDFGVARSVGGTGATTITGTGSTMGTLEYMAPERFRSDSLDHRVDIYALGCVLHECLTGQRPYPVHGLKAIMEAHESAPVPRPSDVVPGIPAALDQVVATAMAKDPDERYATAGQFANACRAALAGGAGTPPPPPPPPADPIPEQRGPSEQQGGGTRPYPDGVWMPPPNHPPTSPWPQQQPVQPGPEQRKRSPWVWIGAAALAVIVLIGAGIAAFALGRSGSTAAPPPATPTPSAVTSFPNTFPTTPATPAAPSAAGYTLQTMFAEGGENGPCTTETTATGAVASMSCTDPKTSWTTFYDQTASTYDRYVASVRSGAGTTMNYLGEDACSVDYQLLYTGSDNVAYQAYMRVFKKSPWAYQTVAPASVSWQSVLDAKPPVVGSTAALCGT</sequence>
<dbReference type="CDD" id="cd14014">
    <property type="entry name" value="STKc_PknB_like"/>
    <property type="match status" value="1"/>
</dbReference>
<keyword evidence="8" id="KW-1133">Transmembrane helix</keyword>
<evidence type="ECO:0000256" key="2">
    <source>
        <dbReference type="ARBA" id="ARBA00022527"/>
    </source>
</evidence>
<organism evidence="10 11">
    <name type="scientific">Actinomycetospora termitidis</name>
    <dbReference type="NCBI Taxonomy" id="3053470"/>
    <lineage>
        <taxon>Bacteria</taxon>
        <taxon>Bacillati</taxon>
        <taxon>Actinomycetota</taxon>
        <taxon>Actinomycetes</taxon>
        <taxon>Pseudonocardiales</taxon>
        <taxon>Pseudonocardiaceae</taxon>
        <taxon>Actinomycetospora</taxon>
    </lineage>
</organism>
<keyword evidence="8" id="KW-0472">Membrane</keyword>
<dbReference type="PROSITE" id="PS50011">
    <property type="entry name" value="PROTEIN_KINASE_DOM"/>
    <property type="match status" value="1"/>
</dbReference>
<keyword evidence="8" id="KW-0812">Transmembrane</keyword>
<feature type="compositionally biased region" description="Low complexity" evidence="7">
    <location>
        <begin position="393"/>
        <end position="414"/>
    </location>
</feature>
<protein>
    <recommendedName>
        <fullName evidence="1">non-specific serine/threonine protein kinase</fullName>
        <ecNumber evidence="1">2.7.11.1</ecNumber>
    </recommendedName>
</protein>
<evidence type="ECO:0000256" key="3">
    <source>
        <dbReference type="ARBA" id="ARBA00022679"/>
    </source>
</evidence>
<dbReference type="Gene3D" id="3.30.200.20">
    <property type="entry name" value="Phosphorylase Kinase, domain 1"/>
    <property type="match status" value="1"/>
</dbReference>
<keyword evidence="3 10" id="KW-0808">Transferase</keyword>
<feature type="transmembrane region" description="Helical" evidence="8">
    <location>
        <begin position="355"/>
        <end position="378"/>
    </location>
</feature>
<dbReference type="SMART" id="SM00220">
    <property type="entry name" value="S_TKc"/>
    <property type="match status" value="1"/>
</dbReference>
<dbReference type="InterPro" id="IPR011009">
    <property type="entry name" value="Kinase-like_dom_sf"/>
</dbReference>
<accession>A0ABT7ME52</accession>
<dbReference type="EMBL" id="JASVWF010000006">
    <property type="protein sequence ID" value="MDL5158946.1"/>
    <property type="molecule type" value="Genomic_DNA"/>
</dbReference>
<dbReference type="Proteomes" id="UP001231924">
    <property type="component" value="Unassembled WGS sequence"/>
</dbReference>